<proteinExistence type="predicted"/>
<organism evidence="3 4">
    <name type="scientific">Paraburkholderia gardini</name>
    <dbReference type="NCBI Taxonomy" id="2823469"/>
    <lineage>
        <taxon>Bacteria</taxon>
        <taxon>Pseudomonadati</taxon>
        <taxon>Pseudomonadota</taxon>
        <taxon>Betaproteobacteria</taxon>
        <taxon>Burkholderiales</taxon>
        <taxon>Burkholderiaceae</taxon>
        <taxon>Paraburkholderia</taxon>
    </lineage>
</organism>
<dbReference type="PROSITE" id="PS50975">
    <property type="entry name" value="ATP_GRASP"/>
    <property type="match status" value="1"/>
</dbReference>
<protein>
    <recommendedName>
        <fullName evidence="2">ATP-grasp domain-containing protein</fullName>
    </recommendedName>
</protein>
<dbReference type="Pfam" id="PF02655">
    <property type="entry name" value="ATP-grasp_3"/>
    <property type="match status" value="1"/>
</dbReference>
<dbReference type="Gene3D" id="3.30.470.20">
    <property type="entry name" value="ATP-grasp fold, B domain"/>
    <property type="match status" value="1"/>
</dbReference>
<reference evidence="3 4" key="1">
    <citation type="submission" date="2021-04" db="EMBL/GenBank/DDBJ databases">
        <authorList>
            <person name="Vanwijnsberghe S."/>
        </authorList>
    </citation>
    <scope>NUCLEOTIDE SEQUENCE [LARGE SCALE GENOMIC DNA]</scope>
    <source>
        <strain evidence="3 4">LMG 32171</strain>
    </source>
</reference>
<keyword evidence="1" id="KW-0547">Nucleotide-binding</keyword>
<keyword evidence="4" id="KW-1185">Reference proteome</keyword>
<gene>
    <name evidence="3" type="ORF">R54767_01222</name>
</gene>
<dbReference type="InterPro" id="IPR011761">
    <property type="entry name" value="ATP-grasp"/>
</dbReference>
<dbReference type="Proteomes" id="UP000789752">
    <property type="component" value="Unassembled WGS sequence"/>
</dbReference>
<dbReference type="InterPro" id="IPR040803">
    <property type="entry name" value="MfnD_preATP-grasp"/>
</dbReference>
<dbReference type="InterPro" id="IPR003806">
    <property type="entry name" value="ATP-grasp_PylC-type"/>
</dbReference>
<dbReference type="SUPFAM" id="SSF56059">
    <property type="entry name" value="Glutathione synthetase ATP-binding domain-like"/>
    <property type="match status" value="1"/>
</dbReference>
<evidence type="ECO:0000256" key="1">
    <source>
        <dbReference type="PROSITE-ProRule" id="PRU00409"/>
    </source>
</evidence>
<dbReference type="RefSeq" id="WP_228976018.1">
    <property type="nucleotide sequence ID" value="NZ_CAJQYY010000005.1"/>
</dbReference>
<dbReference type="PIRSF" id="PIRSF016766">
    <property type="entry name" value="UCP016766_ATPgrasp"/>
    <property type="match status" value="1"/>
</dbReference>
<accession>A0ABM8U092</accession>
<evidence type="ECO:0000313" key="3">
    <source>
        <dbReference type="EMBL" id="CAG4891910.1"/>
    </source>
</evidence>
<sequence>MTELFVYEYLTGGGIDPDLASEGSLADLSALIVEGRAMRDALVADLRALDGVQVTFASSRFEHVDASLAHCRALPGEPMSQFVARVAREHDYAWVIAPECDGLLRQLYDAVGAARWLGCTPHAIDIASGKRATAECLAAHGIAVTPALPPEHGSRGSEPGHAEALTTAARRWVVKPDDGAGGLDTFVFDRFDDACAEYRARLAAGRNPVLQAWVEGEPLSLSLICGETRAELISINRQQIGVPDHAAPGHAERVVEFSGVQVDQIALQSDAGRVLEALAQRVVAALPGLRGFAGIDLVWHPQRGPVVIEVNPRLTAAYAGLSARLGRNLARALLESHGVTVSASAAQCHTGTLACGAAS</sequence>
<dbReference type="EMBL" id="CAJQYY010000005">
    <property type="protein sequence ID" value="CAG4891910.1"/>
    <property type="molecule type" value="Genomic_DNA"/>
</dbReference>
<name>A0ABM8U092_9BURK</name>
<dbReference type="Gene3D" id="3.40.50.11770">
    <property type="match status" value="1"/>
</dbReference>
<keyword evidence="1" id="KW-0067">ATP-binding</keyword>
<evidence type="ECO:0000259" key="2">
    <source>
        <dbReference type="PROSITE" id="PS50975"/>
    </source>
</evidence>
<dbReference type="InterPro" id="IPR024710">
    <property type="entry name" value="MfnD"/>
</dbReference>
<evidence type="ECO:0000313" key="4">
    <source>
        <dbReference type="Proteomes" id="UP000789752"/>
    </source>
</evidence>
<feature type="domain" description="ATP-grasp" evidence="2">
    <location>
        <begin position="134"/>
        <end position="338"/>
    </location>
</feature>
<comment type="caution">
    <text evidence="3">The sequence shown here is derived from an EMBL/GenBank/DDBJ whole genome shotgun (WGS) entry which is preliminary data.</text>
</comment>
<dbReference type="Pfam" id="PF18301">
    <property type="entry name" value="preATP-grasp_3"/>
    <property type="match status" value="1"/>
</dbReference>